<organism evidence="2 3">
    <name type="scientific">Chlamydomonas eustigma</name>
    <dbReference type="NCBI Taxonomy" id="1157962"/>
    <lineage>
        <taxon>Eukaryota</taxon>
        <taxon>Viridiplantae</taxon>
        <taxon>Chlorophyta</taxon>
        <taxon>core chlorophytes</taxon>
        <taxon>Chlorophyceae</taxon>
        <taxon>CS clade</taxon>
        <taxon>Chlamydomonadales</taxon>
        <taxon>Chlamydomonadaceae</taxon>
        <taxon>Chlamydomonas</taxon>
    </lineage>
</organism>
<feature type="region of interest" description="Disordered" evidence="1">
    <location>
        <begin position="211"/>
        <end position="283"/>
    </location>
</feature>
<sequence>MIKIVHLEQDAAKRSNEPSYSRPSLSFMSHVPSTSININSTKFNTYQSNLDLNRCMSCGATAGESPHSLIQINRSAQVITPFIKIAVSPVTPALRKLAVEEVLSPRLPMRKASVSRLGSGTWSLVRRLETSFQQEAGYHAHIHESTCRIEGRPLTYPADGWTTELLSATSARFGSRYSLPPYHYNSTPSFSEQAVTNSHLRRMGHRVVGIEDKASPLAAKSSPQFISVRPEGPPTGKGARQYSPDAPSDWEQLLSPSKAAFQSHPESANPQERHSWDVNKSVDSSTTPAYLAASIDASGITQIYPQIYPTSPPGSISSSGAAESPFSSTWGSPQSHLRSDSPSPALPGVATSSILYDQARSPFIHMHVAHSSPHVQRSPVRDLTSQFEAVSTKSTKPQVYGLEAELRFASEEAASGVTVASEAASGVTVASEAASGVTVASEAASGVTVASEAASGVTVASEAASGVTVASEAASGVTVATSEAASGVTVASEAASGGGGLGSGVGSNVNNISLKRVGSGGRSRLSVSSTARDPMGGDAASRTGSLEVIAEGLPLEIGEVSQYPTISRSSSLEKGSRLIIQVNPDSAAASPMKSPVVTEAVQRARQGRSSPHSSTSSPGHAEMMRRAASSLAAYASLTRSIGALSPTGAELMGKPVLEANTQTLNPKEAQREHPSPPLSANYQDAQEQRTQRYKPSVLPSNKLPSGSEAMLSKIADLRGQLNQLHRLLENMSAHSSSISVALSAACDAKKPATKDNLGKNHDCSNEGSTDDKASYGPLQHMYVEEMEKALQRKDAALHDAAAAAVQGAHPPGRSSEFAASAGPSSPLSPMIQRYLLDDSDLMAGPGFGMWGEVLDTKSKGDNRNAEEYNKGGFEGAEGAETLKRASVYRGERYGSLTVKTLQASTTTLGEVLGVEPGAQISAKEDNDRARESGMERTKSTGAFSRHSRGSSLSRSLNVHSGRPRQNPGQDSTKNVAFGGWLSIEDDNDSVDSSFVDGTLSRSESYASNPMLVAAMGRVFPKGLGQQPSPSSDLVQQCVPEAPCTTSSLHHRNLNGAGQGTIPLNSRPVIAGTYPSSSEEESESECTEEASVANLDEAGWHSDPDSRVWPTPPASPCAPQPHPQGLLYPGGDDGGSLSLLPARDTTAFSGYSGQVQGSPRIVHAGTCYTPPGYERDSESSSSEGGEESEESVKSDPSSAARVWPSPPPSVPSSPHVDSMTVTWSIQDVHDTRDPHSIAAKSVHGDLGSIHLVNSRSGIDRDRLLEGEESLGLPTVEEEELVMEARELSLSLHPSSSLPDAANHLAAAGQLLSQARLAELAARAQVANAERSAAEVLFDASSCPSGDSSPSAHSVPTEPWLLTDGYSPQHSRGTTPSPPGSRAGIGCESTLQVGLMGDAVLESSHLTSSSSLCPRATHDHMPLASIDGDKNMREDEMQRKLQLQEVQLQCDVKAPPPSMRESQDGIPFSSVFLTAITPDVMEKMLDPGSDGVHSLDPTAKIIVAAGEDQGCTFQSPSKSSVRRLDLPLNIPHQENISGNVDEEQEETPTLIAAPSRRRSGSGSGGPSPKGAEGLSPGAFKGVSSPTRFRMPQPLIVDALSTSSSLNTLPSPSGSGGLLTPNSRLSLTSKGVYVSSPRNCGSPGFNLSQHLDLVTGGLFGADDSEISIMY</sequence>
<keyword evidence="3" id="KW-1185">Reference proteome</keyword>
<feature type="region of interest" description="Disordered" evidence="1">
    <location>
        <begin position="599"/>
        <end position="623"/>
    </location>
</feature>
<feature type="compositionally biased region" description="Polar residues" evidence="1">
    <location>
        <begin position="1364"/>
        <end position="1373"/>
    </location>
</feature>
<feature type="region of interest" description="Disordered" evidence="1">
    <location>
        <begin position="665"/>
        <end position="705"/>
    </location>
</feature>
<feature type="region of interest" description="Disordered" evidence="1">
    <location>
        <begin position="750"/>
        <end position="775"/>
    </location>
</feature>
<feature type="region of interest" description="Disordered" evidence="1">
    <location>
        <begin position="917"/>
        <end position="973"/>
    </location>
</feature>
<dbReference type="Proteomes" id="UP000232323">
    <property type="component" value="Unassembled WGS sequence"/>
</dbReference>
<feature type="region of interest" description="Disordered" evidence="1">
    <location>
        <begin position="1339"/>
        <end position="1381"/>
    </location>
</feature>
<gene>
    <name evidence="2" type="ORF">CEUSTIGMA_g6550.t1</name>
</gene>
<feature type="compositionally biased region" description="Polar residues" evidence="1">
    <location>
        <begin position="330"/>
        <end position="342"/>
    </location>
</feature>
<feature type="region of interest" description="Disordered" evidence="1">
    <location>
        <begin position="517"/>
        <end position="543"/>
    </location>
</feature>
<feature type="region of interest" description="Disordered" evidence="1">
    <location>
        <begin position="311"/>
        <end position="345"/>
    </location>
</feature>
<feature type="compositionally biased region" description="Basic and acidic residues" evidence="1">
    <location>
        <begin position="750"/>
        <end position="773"/>
    </location>
</feature>
<name>A0A250X8L6_9CHLO</name>
<evidence type="ECO:0000313" key="2">
    <source>
        <dbReference type="EMBL" id="GAX79110.1"/>
    </source>
</evidence>
<reference evidence="2 3" key="1">
    <citation type="submission" date="2017-08" db="EMBL/GenBank/DDBJ databases">
        <title>Acidophilic green algal genome provides insights into adaptation to an acidic environment.</title>
        <authorList>
            <person name="Hirooka S."/>
            <person name="Hirose Y."/>
            <person name="Kanesaki Y."/>
            <person name="Higuchi S."/>
            <person name="Fujiwara T."/>
            <person name="Onuma R."/>
            <person name="Era A."/>
            <person name="Ohbayashi R."/>
            <person name="Uzuka A."/>
            <person name="Nozaki H."/>
            <person name="Yoshikawa H."/>
            <person name="Miyagishima S.Y."/>
        </authorList>
    </citation>
    <scope>NUCLEOTIDE SEQUENCE [LARGE SCALE GENOMIC DNA]</scope>
    <source>
        <strain evidence="2 3">NIES-2499</strain>
    </source>
</reference>
<feature type="compositionally biased region" description="Low complexity" evidence="1">
    <location>
        <begin position="609"/>
        <end position="618"/>
    </location>
</feature>
<feature type="region of interest" description="Disordered" evidence="1">
    <location>
        <begin position="1161"/>
        <end position="1216"/>
    </location>
</feature>
<feature type="compositionally biased region" description="Acidic residues" evidence="1">
    <location>
        <begin position="1077"/>
        <end position="1087"/>
    </location>
</feature>
<feature type="region of interest" description="Disordered" evidence="1">
    <location>
        <begin position="1056"/>
        <end position="1137"/>
    </location>
</feature>
<accession>A0A250X8L6</accession>
<feature type="compositionally biased region" description="Basic and acidic residues" evidence="1">
    <location>
        <begin position="922"/>
        <end position="938"/>
    </location>
</feature>
<proteinExistence type="predicted"/>
<protein>
    <submittedName>
        <fullName evidence="2">Uncharacterized protein</fullName>
    </submittedName>
</protein>
<feature type="compositionally biased region" description="Low complexity" evidence="1">
    <location>
        <begin position="313"/>
        <end position="329"/>
    </location>
</feature>
<feature type="compositionally biased region" description="Low complexity" evidence="1">
    <location>
        <begin position="1122"/>
        <end position="1137"/>
    </location>
</feature>
<feature type="compositionally biased region" description="Pro residues" evidence="1">
    <location>
        <begin position="1109"/>
        <end position="1121"/>
    </location>
</feature>
<feature type="region of interest" description="Disordered" evidence="1">
    <location>
        <begin position="1527"/>
        <end position="1583"/>
    </location>
</feature>
<feature type="compositionally biased region" description="Low complexity" evidence="1">
    <location>
        <begin position="517"/>
        <end position="529"/>
    </location>
</feature>
<evidence type="ECO:0000313" key="3">
    <source>
        <dbReference type="Proteomes" id="UP000232323"/>
    </source>
</evidence>
<evidence type="ECO:0000256" key="1">
    <source>
        <dbReference type="SAM" id="MobiDB-lite"/>
    </source>
</evidence>
<feature type="region of interest" description="Disordered" evidence="1">
    <location>
        <begin position="805"/>
        <end position="825"/>
    </location>
</feature>
<feature type="compositionally biased region" description="Low complexity" evidence="1">
    <location>
        <begin position="1339"/>
        <end position="1354"/>
    </location>
</feature>
<comment type="caution">
    <text evidence="2">The sequence shown here is derived from an EMBL/GenBank/DDBJ whole genome shotgun (WGS) entry which is preliminary data.</text>
</comment>
<dbReference type="EMBL" id="BEGY01000039">
    <property type="protein sequence ID" value="GAX79110.1"/>
    <property type="molecule type" value="Genomic_DNA"/>
</dbReference>